<dbReference type="RefSeq" id="WP_163154993.1">
    <property type="nucleotide sequence ID" value="NZ_VKHP01000061.1"/>
</dbReference>
<dbReference type="EMBL" id="VKHP01000061">
    <property type="protein sequence ID" value="NEU97505.1"/>
    <property type="molecule type" value="Genomic_DNA"/>
</dbReference>
<gene>
    <name evidence="1" type="ORF">FNJ47_17110</name>
</gene>
<proteinExistence type="predicted"/>
<keyword evidence="2" id="KW-1185">Reference proteome</keyword>
<evidence type="ECO:0000313" key="2">
    <source>
        <dbReference type="Proteomes" id="UP000468531"/>
    </source>
</evidence>
<evidence type="ECO:0000313" key="1">
    <source>
        <dbReference type="EMBL" id="NEU97505.1"/>
    </source>
</evidence>
<dbReference type="AlphaFoldDB" id="A0A6P1BGH6"/>
<dbReference type="Proteomes" id="UP000468531">
    <property type="component" value="Unassembled WGS sequence"/>
</dbReference>
<accession>A0A6P1BGH6</accession>
<comment type="caution">
    <text evidence="1">The sequence shown here is derived from an EMBL/GenBank/DDBJ whole genome shotgun (WGS) entry which is preliminary data.</text>
</comment>
<reference evidence="1 2" key="1">
    <citation type="journal article" date="2020" name="Arch. Microbiol.">
        <title>Bradyrhizobium uaiense sp. nov., a new highly efficient cowpea symbiont.</title>
        <authorList>
            <person name="Cabral Michel D."/>
            <person name="Azarias Guimaraes A."/>
            <person name="Martins da Costa E."/>
            <person name="Soares de Carvalho T."/>
            <person name="Balsanelli E."/>
            <person name="Willems A."/>
            <person name="Maltempi de Souza E."/>
            <person name="de Souza Moreira F.M."/>
        </authorList>
    </citation>
    <scope>NUCLEOTIDE SEQUENCE [LARGE SCALE GENOMIC DNA]</scope>
    <source>
        <strain evidence="1 2">UFLA 03-164</strain>
    </source>
</reference>
<organism evidence="1 2">
    <name type="scientific">Bradyrhizobium uaiense</name>
    <dbReference type="NCBI Taxonomy" id="2594946"/>
    <lineage>
        <taxon>Bacteria</taxon>
        <taxon>Pseudomonadati</taxon>
        <taxon>Pseudomonadota</taxon>
        <taxon>Alphaproteobacteria</taxon>
        <taxon>Hyphomicrobiales</taxon>
        <taxon>Nitrobacteraceae</taxon>
        <taxon>Bradyrhizobium</taxon>
    </lineage>
</organism>
<name>A0A6P1BGH6_9BRAD</name>
<sequence>MWIKSRFSARLGIDTARVDEIDSQPQGRHMKNSPFVAEVKERQSGEPCFVMLNTDKDIGLGSKHVMFDMPAGTGIEHAQELARLLRSSRATVRVG</sequence>
<protein>
    <submittedName>
        <fullName evidence="1">Uncharacterized protein</fullName>
    </submittedName>
</protein>